<organism evidence="2">
    <name type="scientific">Anguilla anguilla</name>
    <name type="common">European freshwater eel</name>
    <name type="synonym">Muraena anguilla</name>
    <dbReference type="NCBI Taxonomy" id="7936"/>
    <lineage>
        <taxon>Eukaryota</taxon>
        <taxon>Metazoa</taxon>
        <taxon>Chordata</taxon>
        <taxon>Craniata</taxon>
        <taxon>Vertebrata</taxon>
        <taxon>Euteleostomi</taxon>
        <taxon>Actinopterygii</taxon>
        <taxon>Neopterygii</taxon>
        <taxon>Teleostei</taxon>
        <taxon>Anguilliformes</taxon>
        <taxon>Anguillidae</taxon>
        <taxon>Anguilla</taxon>
    </lineage>
</organism>
<evidence type="ECO:0000256" key="1">
    <source>
        <dbReference type="SAM" id="MobiDB-lite"/>
    </source>
</evidence>
<dbReference type="AlphaFoldDB" id="A0A0E9RGH2"/>
<reference evidence="2" key="2">
    <citation type="journal article" date="2015" name="Fish Shellfish Immunol.">
        <title>Early steps in the European eel (Anguilla anguilla)-Vibrio vulnificus interaction in the gills: Role of the RtxA13 toxin.</title>
        <authorList>
            <person name="Callol A."/>
            <person name="Pajuelo D."/>
            <person name="Ebbesson L."/>
            <person name="Teles M."/>
            <person name="MacKenzie S."/>
            <person name="Amaro C."/>
        </authorList>
    </citation>
    <scope>NUCLEOTIDE SEQUENCE</scope>
</reference>
<proteinExistence type="predicted"/>
<feature type="compositionally biased region" description="Polar residues" evidence="1">
    <location>
        <begin position="16"/>
        <end position="27"/>
    </location>
</feature>
<feature type="region of interest" description="Disordered" evidence="1">
    <location>
        <begin position="1"/>
        <end position="27"/>
    </location>
</feature>
<protein>
    <submittedName>
        <fullName evidence="2">Uncharacterized protein</fullName>
    </submittedName>
</protein>
<reference evidence="2" key="1">
    <citation type="submission" date="2014-11" db="EMBL/GenBank/DDBJ databases">
        <authorList>
            <person name="Amaro Gonzalez C."/>
        </authorList>
    </citation>
    <scope>NUCLEOTIDE SEQUENCE</scope>
</reference>
<evidence type="ECO:0000313" key="2">
    <source>
        <dbReference type="EMBL" id="JAH28204.1"/>
    </source>
</evidence>
<name>A0A0E9RGH2_ANGAN</name>
<accession>A0A0E9RGH2</accession>
<sequence>MLRKQEASQLPYLERNQPTATTEPTLQ</sequence>
<dbReference type="EMBL" id="GBXM01080373">
    <property type="protein sequence ID" value="JAH28204.1"/>
    <property type="molecule type" value="Transcribed_RNA"/>
</dbReference>